<feature type="binding site" evidence="12 14">
    <location>
        <begin position="262"/>
        <end position="264"/>
    </location>
    <ligand>
        <name>ATP</name>
        <dbReference type="ChEBI" id="CHEBI:30616"/>
    </ligand>
</feature>
<evidence type="ECO:0000256" key="11">
    <source>
        <dbReference type="ARBA" id="ARBA00048823"/>
    </source>
</evidence>
<comment type="function">
    <text evidence="12">Catalyzes the attachment of serine to tRNA(Ser). Is also able to aminoacylate tRNA(Sec) with serine, to form the misacylated tRNA L-seryl-tRNA(Sec), which will be further converted into selenocysteinyl-tRNA(Sec).</text>
</comment>
<dbReference type="Gene3D" id="3.30.930.10">
    <property type="entry name" value="Bira Bifunctional Protein, Domain 2"/>
    <property type="match status" value="1"/>
</dbReference>
<evidence type="ECO:0000256" key="4">
    <source>
        <dbReference type="ARBA" id="ARBA00022490"/>
    </source>
</evidence>
<comment type="catalytic activity">
    <reaction evidence="11 12">
        <text>tRNA(Ser) + L-serine + ATP = L-seryl-tRNA(Ser) + AMP + diphosphate + H(+)</text>
        <dbReference type="Rhea" id="RHEA:12292"/>
        <dbReference type="Rhea" id="RHEA-COMP:9669"/>
        <dbReference type="Rhea" id="RHEA-COMP:9703"/>
        <dbReference type="ChEBI" id="CHEBI:15378"/>
        <dbReference type="ChEBI" id="CHEBI:30616"/>
        <dbReference type="ChEBI" id="CHEBI:33019"/>
        <dbReference type="ChEBI" id="CHEBI:33384"/>
        <dbReference type="ChEBI" id="CHEBI:78442"/>
        <dbReference type="ChEBI" id="CHEBI:78533"/>
        <dbReference type="ChEBI" id="CHEBI:456215"/>
        <dbReference type="EC" id="6.1.1.11"/>
    </reaction>
</comment>
<dbReference type="InterPro" id="IPR042103">
    <property type="entry name" value="SerRS_1_N_sf"/>
</dbReference>
<feature type="binding site" evidence="12 14">
    <location>
        <begin position="349"/>
        <end position="352"/>
    </location>
    <ligand>
        <name>ATP</name>
        <dbReference type="ChEBI" id="CHEBI:30616"/>
    </ligand>
</feature>
<feature type="domain" description="Aminoacyl-transfer RNA synthetases class-II family profile" evidence="16">
    <location>
        <begin position="172"/>
        <end position="409"/>
    </location>
</feature>
<feature type="binding site" evidence="13">
    <location>
        <position position="231"/>
    </location>
    <ligand>
        <name>L-serine</name>
        <dbReference type="ChEBI" id="CHEBI:33384"/>
    </ligand>
</feature>
<dbReference type="EMBL" id="CP086395">
    <property type="protein sequence ID" value="USJ20869.1"/>
    <property type="molecule type" value="Genomic_DNA"/>
</dbReference>
<evidence type="ECO:0000256" key="6">
    <source>
        <dbReference type="ARBA" id="ARBA00022741"/>
    </source>
</evidence>
<comment type="caution">
    <text evidence="12">Lacks conserved residue(s) required for the propagation of feature annotation.</text>
</comment>
<evidence type="ECO:0000256" key="3">
    <source>
        <dbReference type="ARBA" id="ARBA00010728"/>
    </source>
</evidence>
<dbReference type="CDD" id="cd00770">
    <property type="entry name" value="SerRS_core"/>
    <property type="match status" value="1"/>
</dbReference>
<feature type="binding site" evidence="12 13">
    <location>
        <position position="285"/>
    </location>
    <ligand>
        <name>L-serine</name>
        <dbReference type="ChEBI" id="CHEBI:33384"/>
    </ligand>
</feature>
<accession>A0A9Q8Y3K9</accession>
<keyword evidence="7 12" id="KW-0067">ATP-binding</keyword>
<feature type="binding site" evidence="12">
    <location>
        <begin position="231"/>
        <end position="233"/>
    </location>
    <ligand>
        <name>L-serine</name>
        <dbReference type="ChEBI" id="CHEBI:33384"/>
    </ligand>
</feature>
<dbReference type="Gene3D" id="1.10.287.40">
    <property type="entry name" value="Serine-tRNA synthetase, tRNA binding domain"/>
    <property type="match status" value="1"/>
</dbReference>
<name>A0A9Q8Y3K9_9LACT</name>
<dbReference type="PIRSF" id="PIRSF001529">
    <property type="entry name" value="Ser-tRNA-synth_IIa"/>
    <property type="match status" value="1"/>
</dbReference>
<dbReference type="InterPro" id="IPR002314">
    <property type="entry name" value="aa-tRNA-synt_IIb"/>
</dbReference>
<keyword evidence="4 12" id="KW-0963">Cytoplasm</keyword>
<comment type="domain">
    <text evidence="12">Consists of two distinct domains, a catalytic core and a N-terminal extension that is involved in tRNA binding.</text>
</comment>
<dbReference type="Pfam" id="PF02403">
    <property type="entry name" value="Seryl_tRNA_N"/>
    <property type="match status" value="1"/>
</dbReference>
<gene>
    <name evidence="12 17" type="primary">serS</name>
    <name evidence="17" type="ORF">LMK00_02405</name>
</gene>
<feature type="coiled-coil region" evidence="15">
    <location>
        <begin position="31"/>
        <end position="96"/>
    </location>
</feature>
<evidence type="ECO:0000256" key="7">
    <source>
        <dbReference type="ARBA" id="ARBA00022840"/>
    </source>
</evidence>
<evidence type="ECO:0000256" key="8">
    <source>
        <dbReference type="ARBA" id="ARBA00022917"/>
    </source>
</evidence>
<evidence type="ECO:0000313" key="18">
    <source>
        <dbReference type="Proteomes" id="UP001056730"/>
    </source>
</evidence>
<organism evidence="17 18">
    <name type="scientific">Lactococcus formosensis</name>
    <dbReference type="NCBI Taxonomy" id="1281486"/>
    <lineage>
        <taxon>Bacteria</taxon>
        <taxon>Bacillati</taxon>
        <taxon>Bacillota</taxon>
        <taxon>Bacilli</taxon>
        <taxon>Lactobacillales</taxon>
        <taxon>Streptococcaceae</taxon>
        <taxon>Lactococcus</taxon>
    </lineage>
</organism>
<dbReference type="HAMAP" id="MF_00176">
    <property type="entry name" value="Ser_tRNA_synth_type1"/>
    <property type="match status" value="1"/>
</dbReference>
<dbReference type="Proteomes" id="UP001056730">
    <property type="component" value="Chromosome"/>
</dbReference>
<comment type="pathway">
    <text evidence="2 12">Aminoacyl-tRNA biosynthesis; selenocysteinyl-tRNA(Sec) biosynthesis; L-seryl-tRNA(Sec) from L-serine and tRNA(Sec): step 1/1.</text>
</comment>
<keyword evidence="8 12" id="KW-0648">Protein biosynthesis</keyword>
<dbReference type="GO" id="GO:0016260">
    <property type="term" value="P:selenocysteine biosynthetic process"/>
    <property type="evidence" value="ECO:0007669"/>
    <property type="project" value="UniProtKB-UniRule"/>
</dbReference>
<evidence type="ECO:0000256" key="2">
    <source>
        <dbReference type="ARBA" id="ARBA00005045"/>
    </source>
</evidence>
<evidence type="ECO:0000256" key="9">
    <source>
        <dbReference type="ARBA" id="ARBA00023146"/>
    </source>
</evidence>
<dbReference type="GO" id="GO:0005524">
    <property type="term" value="F:ATP binding"/>
    <property type="evidence" value="ECO:0007669"/>
    <property type="project" value="UniProtKB-UniRule"/>
</dbReference>
<evidence type="ECO:0000256" key="13">
    <source>
        <dbReference type="PIRSR" id="PIRSR001529-1"/>
    </source>
</evidence>
<dbReference type="KEGG" id="lfo:LMK00_02405"/>
<keyword evidence="5 12" id="KW-0436">Ligase</keyword>
<reference evidence="17" key="1">
    <citation type="journal article" date="2022" name="Front. Microbiol.">
        <title>Feed Insects as a Reservoir of Granadaene-Producing Lactococci.</title>
        <authorList>
            <person name="Neuzil-Bunesova V."/>
            <person name="Ramirez Garcia A."/>
            <person name="Modrackova N."/>
            <person name="Makovska M."/>
            <person name="Sabolova M."/>
            <person name="Sproer C."/>
            <person name="Bunk B."/>
            <person name="Blom J."/>
            <person name="Schwab C."/>
        </authorList>
    </citation>
    <scope>NUCLEOTIDE SEQUENCE</scope>
    <source>
        <strain evidence="17">I4/6O</strain>
    </source>
</reference>
<dbReference type="AlphaFoldDB" id="A0A9Q8Y3K9"/>
<feature type="binding site" evidence="13">
    <location>
        <position position="382"/>
    </location>
    <ligand>
        <name>L-serine</name>
        <dbReference type="ChEBI" id="CHEBI:33384"/>
    </ligand>
</feature>
<dbReference type="GO" id="GO:0140096">
    <property type="term" value="F:catalytic activity, acting on a protein"/>
    <property type="evidence" value="ECO:0007669"/>
    <property type="project" value="UniProtKB-ARBA"/>
</dbReference>
<comment type="subcellular location">
    <subcellularLocation>
        <location evidence="1 12">Cytoplasm</location>
    </subcellularLocation>
</comment>
<evidence type="ECO:0000256" key="15">
    <source>
        <dbReference type="SAM" id="Coils"/>
    </source>
</evidence>
<comment type="catalytic activity">
    <reaction evidence="10 12">
        <text>tRNA(Sec) + L-serine + ATP = L-seryl-tRNA(Sec) + AMP + diphosphate + H(+)</text>
        <dbReference type="Rhea" id="RHEA:42580"/>
        <dbReference type="Rhea" id="RHEA-COMP:9742"/>
        <dbReference type="Rhea" id="RHEA-COMP:10128"/>
        <dbReference type="ChEBI" id="CHEBI:15378"/>
        <dbReference type="ChEBI" id="CHEBI:30616"/>
        <dbReference type="ChEBI" id="CHEBI:33019"/>
        <dbReference type="ChEBI" id="CHEBI:33384"/>
        <dbReference type="ChEBI" id="CHEBI:78442"/>
        <dbReference type="ChEBI" id="CHEBI:78533"/>
        <dbReference type="ChEBI" id="CHEBI:456215"/>
        <dbReference type="EC" id="6.1.1.11"/>
    </reaction>
</comment>
<dbReference type="InterPro" id="IPR002317">
    <property type="entry name" value="Ser-tRNA-ligase_type_1"/>
</dbReference>
<dbReference type="GO" id="GO:0005737">
    <property type="term" value="C:cytoplasm"/>
    <property type="evidence" value="ECO:0007669"/>
    <property type="project" value="UniProtKB-SubCell"/>
</dbReference>
<comment type="subunit">
    <text evidence="12">Homodimer. The tRNA molecule binds across the dimer.</text>
</comment>
<dbReference type="EC" id="6.1.1.11" evidence="12"/>
<dbReference type="GO" id="GO:0016740">
    <property type="term" value="F:transferase activity"/>
    <property type="evidence" value="ECO:0007669"/>
    <property type="project" value="UniProtKB-ARBA"/>
</dbReference>
<feature type="binding site" evidence="12">
    <location>
        <position position="384"/>
    </location>
    <ligand>
        <name>L-serine</name>
        <dbReference type="ChEBI" id="CHEBI:33384"/>
    </ligand>
</feature>
<sequence length="423" mass="47861">MLDIKKIRADFDGVAAKLETRGVKKETLQELHELDVRRRELIVQSENLKKERNAVSDEIALIKREKGDASEKITAMKQVSADIKVIDAELADIEEKLTTYTTTLPNLPHDDVPIGADEDDNVEIRRHGQAPEFSFEPKPHWDLGESLGILDWERGGKVTGSRFLFYKGAGARLERALYNFMLDEHAKEGYTEMITPYMVNQDSMFGTGQYPKFKEDTFEVNDDRGFVLIPTAEVPLTNYYRGEILDNAELPIYFTAMSPSFRSEAGSAGRDTRGLIRLHQFHKVEMVKFARPEESYDELEKMVVNAENILQKLGLAYRVIALSTGDMGFSAAKTYDLEVWIPAQNTYREISSCSNCEDFQARRAQIRYRDEEGKVNLLHTLNGSGLAVGRTVAAILENYQNEDGSVTVPEVLRPYMGGLEVIK</sequence>
<proteinExistence type="inferred from homology"/>
<dbReference type="SUPFAM" id="SSF46589">
    <property type="entry name" value="tRNA-binding arm"/>
    <property type="match status" value="1"/>
</dbReference>
<comment type="similarity">
    <text evidence="3 12">Belongs to the class-II aminoacyl-tRNA synthetase family. Type-1 seryl-tRNA synthetase subfamily.</text>
</comment>
<dbReference type="PANTHER" id="PTHR43697">
    <property type="entry name" value="SERYL-TRNA SYNTHETASE"/>
    <property type="match status" value="1"/>
</dbReference>
<evidence type="ECO:0000256" key="1">
    <source>
        <dbReference type="ARBA" id="ARBA00004496"/>
    </source>
</evidence>
<keyword evidence="15" id="KW-0175">Coiled coil</keyword>
<dbReference type="PRINTS" id="PR00981">
    <property type="entry name" value="TRNASYNTHSER"/>
</dbReference>
<dbReference type="PANTHER" id="PTHR43697:SF1">
    <property type="entry name" value="SERINE--TRNA LIGASE"/>
    <property type="match status" value="1"/>
</dbReference>
<dbReference type="RefSeq" id="WP_165713197.1">
    <property type="nucleotide sequence ID" value="NZ_CP086395.1"/>
</dbReference>
<dbReference type="Pfam" id="PF00587">
    <property type="entry name" value="tRNA-synt_2b"/>
    <property type="match status" value="1"/>
</dbReference>
<dbReference type="GO" id="GO:0004828">
    <property type="term" value="F:serine-tRNA ligase activity"/>
    <property type="evidence" value="ECO:0007669"/>
    <property type="project" value="UniProtKB-UniRule"/>
</dbReference>
<evidence type="ECO:0000256" key="12">
    <source>
        <dbReference type="HAMAP-Rule" id="MF_00176"/>
    </source>
</evidence>
<dbReference type="SUPFAM" id="SSF55681">
    <property type="entry name" value="Class II aaRS and biotin synthetases"/>
    <property type="match status" value="1"/>
</dbReference>
<feature type="binding site" evidence="13">
    <location>
        <position position="262"/>
    </location>
    <ligand>
        <name>L-serine</name>
        <dbReference type="ChEBI" id="CHEBI:33384"/>
    </ligand>
</feature>
<dbReference type="NCBIfam" id="TIGR00414">
    <property type="entry name" value="serS"/>
    <property type="match status" value="1"/>
</dbReference>
<dbReference type="InterPro" id="IPR010978">
    <property type="entry name" value="tRNA-bd_arm"/>
</dbReference>
<protein>
    <recommendedName>
        <fullName evidence="12">Serine--tRNA ligase</fullName>
        <ecNumber evidence="12">6.1.1.11</ecNumber>
    </recommendedName>
    <alternativeName>
        <fullName evidence="12">Seryl-tRNA synthetase</fullName>
        <shortName evidence="12">SerRS</shortName>
    </alternativeName>
    <alternativeName>
        <fullName evidence="12">Seryl-tRNA(Ser/Sec) synthetase</fullName>
    </alternativeName>
</protein>
<evidence type="ECO:0000256" key="10">
    <source>
        <dbReference type="ARBA" id="ARBA00047929"/>
    </source>
</evidence>
<evidence type="ECO:0000256" key="14">
    <source>
        <dbReference type="PIRSR" id="PIRSR001529-2"/>
    </source>
</evidence>
<dbReference type="GO" id="GO:0006434">
    <property type="term" value="P:seryl-tRNA aminoacylation"/>
    <property type="evidence" value="ECO:0007669"/>
    <property type="project" value="UniProtKB-UniRule"/>
</dbReference>
<evidence type="ECO:0000313" key="17">
    <source>
        <dbReference type="EMBL" id="USJ20869.1"/>
    </source>
</evidence>
<keyword evidence="6 12" id="KW-0547">Nucleotide-binding</keyword>
<evidence type="ECO:0000256" key="5">
    <source>
        <dbReference type="ARBA" id="ARBA00022598"/>
    </source>
</evidence>
<keyword evidence="9 12" id="KW-0030">Aminoacyl-tRNA synthetase</keyword>
<dbReference type="InterPro" id="IPR015866">
    <property type="entry name" value="Ser-tRNA-synth_1_N"/>
</dbReference>
<dbReference type="InterPro" id="IPR006195">
    <property type="entry name" value="aa-tRNA-synth_II"/>
</dbReference>
<dbReference type="InterPro" id="IPR033729">
    <property type="entry name" value="SerRS_core"/>
</dbReference>
<evidence type="ECO:0000259" key="16">
    <source>
        <dbReference type="PROSITE" id="PS50862"/>
    </source>
</evidence>
<dbReference type="InterPro" id="IPR045864">
    <property type="entry name" value="aa-tRNA-synth_II/BPL/LPL"/>
</dbReference>
<dbReference type="PROSITE" id="PS50862">
    <property type="entry name" value="AA_TRNA_LIGASE_II"/>
    <property type="match status" value="1"/>
</dbReference>